<dbReference type="EMBL" id="MELK01000016">
    <property type="protein sequence ID" value="OFW59314.1"/>
    <property type="molecule type" value="Genomic_DNA"/>
</dbReference>
<gene>
    <name evidence="1" type="ORF">A2Y75_10740</name>
</gene>
<evidence type="ECO:0000313" key="1">
    <source>
        <dbReference type="EMBL" id="OFW59314.1"/>
    </source>
</evidence>
<protein>
    <recommendedName>
        <fullName evidence="3">RNA-binding protein</fullName>
    </recommendedName>
</protein>
<dbReference type="STRING" id="1797197.A2Y75_10740"/>
<sequence>MCEAVVFLNRGGELERIMDDVVELKPEGDKLLLVDVFGEQKLVSARISEVELMDHRVVLSETGEG</sequence>
<evidence type="ECO:0000313" key="2">
    <source>
        <dbReference type="Proteomes" id="UP000177876"/>
    </source>
</evidence>
<reference evidence="1 2" key="1">
    <citation type="journal article" date="2016" name="Nat. Commun.">
        <title>Thousands of microbial genomes shed light on interconnected biogeochemical processes in an aquifer system.</title>
        <authorList>
            <person name="Anantharaman K."/>
            <person name="Brown C.T."/>
            <person name="Hug L.A."/>
            <person name="Sharon I."/>
            <person name="Castelle C.J."/>
            <person name="Probst A.J."/>
            <person name="Thomas B.C."/>
            <person name="Singh A."/>
            <person name="Wilkins M.J."/>
            <person name="Karaoz U."/>
            <person name="Brodie E.L."/>
            <person name="Williams K.H."/>
            <person name="Hubbard S.S."/>
            <person name="Banfield J.F."/>
        </authorList>
    </citation>
    <scope>NUCLEOTIDE SEQUENCE [LARGE SCALE GENOMIC DNA]</scope>
</reference>
<comment type="caution">
    <text evidence="1">The sequence shown here is derived from an EMBL/GenBank/DDBJ whole genome shotgun (WGS) entry which is preliminary data.</text>
</comment>
<proteinExistence type="predicted"/>
<accession>A0A1F2WR22</accession>
<dbReference type="Pfam" id="PF10133">
    <property type="entry name" value="CooT"/>
    <property type="match status" value="1"/>
</dbReference>
<dbReference type="Proteomes" id="UP000177876">
    <property type="component" value="Unassembled WGS sequence"/>
</dbReference>
<dbReference type="InterPro" id="IPR019300">
    <property type="entry name" value="CooT"/>
</dbReference>
<dbReference type="AlphaFoldDB" id="A0A1F2WR22"/>
<name>A0A1F2WR22_9ACTN</name>
<organism evidence="1 2">
    <name type="scientific">Candidatus Solincola sediminis</name>
    <dbReference type="NCBI Taxonomy" id="1797199"/>
    <lineage>
        <taxon>Bacteria</taxon>
        <taxon>Bacillati</taxon>
        <taxon>Actinomycetota</taxon>
        <taxon>Candidatus Geothermincolia</taxon>
        <taxon>Candidatus Geothermincolales</taxon>
        <taxon>Candidatus Geothermincolaceae</taxon>
        <taxon>Candidatus Solincola</taxon>
    </lineage>
</organism>
<evidence type="ECO:0008006" key="3">
    <source>
        <dbReference type="Google" id="ProtNLM"/>
    </source>
</evidence>